<accession>A0ABY4PZ90</accession>
<dbReference type="Proteomes" id="UP000829992">
    <property type="component" value="Chromosome"/>
</dbReference>
<dbReference type="RefSeq" id="WP_249589641.1">
    <property type="nucleotide sequence ID" value="NZ_BAAAQL010000026.1"/>
</dbReference>
<dbReference type="EMBL" id="CP097289">
    <property type="protein sequence ID" value="UQT58269.1"/>
    <property type="molecule type" value="Genomic_DNA"/>
</dbReference>
<gene>
    <name evidence="1" type="ORF">M4V62_26065</name>
</gene>
<protein>
    <submittedName>
        <fullName evidence="1">Uncharacterized protein</fullName>
    </submittedName>
</protein>
<reference evidence="1 2" key="1">
    <citation type="submission" date="2022-05" db="EMBL/GenBank/DDBJ databases">
        <authorList>
            <person name="Zhou X."/>
            <person name="Li K."/>
            <person name="Man Y."/>
        </authorList>
    </citation>
    <scope>NUCLEOTIDE SEQUENCE [LARGE SCALE GENOMIC DNA]</scope>
    <source>
        <strain evidence="1 2">MS405</strain>
    </source>
</reference>
<keyword evidence="2" id="KW-1185">Reference proteome</keyword>
<evidence type="ECO:0000313" key="1">
    <source>
        <dbReference type="EMBL" id="UQT58269.1"/>
    </source>
</evidence>
<organism evidence="1 2">
    <name type="scientific">Streptomyces durmitorensis</name>
    <dbReference type="NCBI Taxonomy" id="319947"/>
    <lineage>
        <taxon>Bacteria</taxon>
        <taxon>Bacillati</taxon>
        <taxon>Actinomycetota</taxon>
        <taxon>Actinomycetes</taxon>
        <taxon>Kitasatosporales</taxon>
        <taxon>Streptomycetaceae</taxon>
        <taxon>Streptomyces</taxon>
    </lineage>
</organism>
<proteinExistence type="predicted"/>
<name>A0ABY4PZ90_9ACTN</name>
<evidence type="ECO:0000313" key="2">
    <source>
        <dbReference type="Proteomes" id="UP000829992"/>
    </source>
</evidence>
<sequence length="183" mass="19967">MSDTVAPPSDYRILVPRDWFRVDLTQERWRGQLKTFVDRESGSGSAPEEVRRSLWTTLRNIAERGAADGALEFYLKTETPEGTAYPASLMVSLLPTPPGLAPEVGELAQTLARRRGDASRVDAVELPAGDAVRATTDTTLDFHVRMPGGVGYLLLAFSVPLSGTEGPMGDLCEAIAYSLRWVE</sequence>